<organism evidence="1 2">
    <name type="scientific">Romanomermis culicivorax</name>
    <name type="common">Nematode worm</name>
    <dbReference type="NCBI Taxonomy" id="13658"/>
    <lineage>
        <taxon>Eukaryota</taxon>
        <taxon>Metazoa</taxon>
        <taxon>Ecdysozoa</taxon>
        <taxon>Nematoda</taxon>
        <taxon>Enoplea</taxon>
        <taxon>Dorylaimia</taxon>
        <taxon>Mermithida</taxon>
        <taxon>Mermithoidea</taxon>
        <taxon>Mermithidae</taxon>
        <taxon>Romanomermis</taxon>
    </lineage>
</organism>
<dbReference type="AlphaFoldDB" id="A0A915HFT5"/>
<reference evidence="2" key="1">
    <citation type="submission" date="2022-11" db="UniProtKB">
        <authorList>
            <consortium name="WormBaseParasite"/>
        </authorList>
    </citation>
    <scope>IDENTIFICATION</scope>
</reference>
<accession>A0A915HFT5</accession>
<dbReference type="Proteomes" id="UP000887565">
    <property type="component" value="Unplaced"/>
</dbReference>
<keyword evidence="1" id="KW-1185">Reference proteome</keyword>
<evidence type="ECO:0000313" key="1">
    <source>
        <dbReference type="Proteomes" id="UP000887565"/>
    </source>
</evidence>
<evidence type="ECO:0000313" key="2">
    <source>
        <dbReference type="WBParaSite" id="nRc.2.0.1.t00468-RA"/>
    </source>
</evidence>
<protein>
    <submittedName>
        <fullName evidence="2">Uncharacterized protein</fullName>
    </submittedName>
</protein>
<sequence length="17" mass="2007">MQTDGRTYKIFAFVNCL</sequence>
<dbReference type="WBParaSite" id="nRc.2.0.1.t00468-RA">
    <property type="protein sequence ID" value="nRc.2.0.1.t00468-RA"/>
    <property type="gene ID" value="nRc.2.0.1.g00468"/>
</dbReference>
<proteinExistence type="predicted"/>
<name>A0A915HFT5_ROMCU</name>